<reference evidence="3" key="1">
    <citation type="submission" date="2015-07" db="EMBL/GenBank/DDBJ databases">
        <title>Discovery of a poly(ethylene terephthalate assimilation.</title>
        <authorList>
            <person name="Yoshida S."/>
            <person name="Hiraga K."/>
            <person name="Takehana T."/>
            <person name="Taniguchi I."/>
            <person name="Yamaji H."/>
            <person name="Maeda Y."/>
            <person name="Toyohara K."/>
            <person name="Miyamoto K."/>
            <person name="Kimura Y."/>
            <person name="Oda K."/>
        </authorList>
    </citation>
    <scope>NUCLEOTIDE SEQUENCE [LARGE SCALE GENOMIC DNA]</scope>
    <source>
        <strain evidence="3">NBRC 110686 / TISTR 2288 / 201-F6</strain>
    </source>
</reference>
<reference evidence="2 3" key="2">
    <citation type="journal article" date="2016" name="Science">
        <title>A bacterium that degrades and assimilates poly(ethylene terephthalate).</title>
        <authorList>
            <person name="Yoshida S."/>
            <person name="Hiraga K."/>
            <person name="Takehana T."/>
            <person name="Taniguchi I."/>
            <person name="Yamaji H."/>
            <person name="Maeda Y."/>
            <person name="Toyohara K."/>
            <person name="Miyamoto K."/>
            <person name="Kimura Y."/>
            <person name="Oda K."/>
        </authorList>
    </citation>
    <scope>NUCLEOTIDE SEQUENCE [LARGE SCALE GENOMIC DNA]</scope>
    <source>
        <strain evidence="3">NBRC 110686 / TISTR 2288 / 201-F6</strain>
    </source>
</reference>
<organism evidence="2 3">
    <name type="scientific">Piscinibacter sakaiensis</name>
    <name type="common">Ideonella sakaiensis</name>
    <dbReference type="NCBI Taxonomy" id="1547922"/>
    <lineage>
        <taxon>Bacteria</taxon>
        <taxon>Pseudomonadati</taxon>
        <taxon>Pseudomonadota</taxon>
        <taxon>Betaproteobacteria</taxon>
        <taxon>Burkholderiales</taxon>
        <taxon>Sphaerotilaceae</taxon>
        <taxon>Piscinibacter</taxon>
    </lineage>
</organism>
<evidence type="ECO:0000256" key="1">
    <source>
        <dbReference type="ARBA" id="ARBA00007613"/>
    </source>
</evidence>
<dbReference type="InterPro" id="IPR003423">
    <property type="entry name" value="OMP_efflux"/>
</dbReference>
<dbReference type="RefSeq" id="WP_393937081.1">
    <property type="nucleotide sequence ID" value="NZ_BBYR01000006.1"/>
</dbReference>
<protein>
    <submittedName>
        <fullName evidence="2">Heavy metal RND efflux outer membrane protein, CzcC family</fullName>
    </submittedName>
</protein>
<comment type="similarity">
    <text evidence="1">Belongs to the outer membrane factor (OMF) (TC 1.B.17) family.</text>
</comment>
<evidence type="ECO:0000313" key="3">
    <source>
        <dbReference type="Proteomes" id="UP000037660"/>
    </source>
</evidence>
<dbReference type="Pfam" id="PF02321">
    <property type="entry name" value="OEP"/>
    <property type="match status" value="2"/>
</dbReference>
<keyword evidence="3" id="KW-1185">Reference proteome</keyword>
<dbReference type="Gene3D" id="1.20.1600.10">
    <property type="entry name" value="Outer membrane efflux proteins (OEP)"/>
    <property type="match status" value="1"/>
</dbReference>
<dbReference type="EMBL" id="BBYR01000006">
    <property type="protein sequence ID" value="GAP34127.1"/>
    <property type="molecule type" value="Genomic_DNA"/>
</dbReference>
<accession>A0A0K8NUQ9</accession>
<comment type="caution">
    <text evidence="2">The sequence shown here is derived from an EMBL/GenBank/DDBJ whole genome shotgun (WGS) entry which is preliminary data.</text>
</comment>
<dbReference type="InterPro" id="IPR010131">
    <property type="entry name" value="MdtP/NodT-like"/>
</dbReference>
<dbReference type="PANTHER" id="PTHR30203">
    <property type="entry name" value="OUTER MEMBRANE CATION EFFLUX PROTEIN"/>
    <property type="match status" value="1"/>
</dbReference>
<dbReference type="SUPFAM" id="SSF56954">
    <property type="entry name" value="Outer membrane efflux proteins (OEP)"/>
    <property type="match status" value="1"/>
</dbReference>
<dbReference type="PANTHER" id="PTHR30203:SF24">
    <property type="entry name" value="BLR4935 PROTEIN"/>
    <property type="match status" value="1"/>
</dbReference>
<dbReference type="STRING" id="1547922.ISF6_3906"/>
<dbReference type="GO" id="GO:0015562">
    <property type="term" value="F:efflux transmembrane transporter activity"/>
    <property type="evidence" value="ECO:0007669"/>
    <property type="project" value="InterPro"/>
</dbReference>
<proteinExistence type="inferred from homology"/>
<gene>
    <name evidence="2" type="ORF">ISF6_3906</name>
</gene>
<sequence>MTTVWGQASTAWPDMPRWAGSLLMGLVLCAAGPVPAVAQDAPLGRDLPGLLAYARAQSPELRAMREEAEAAAQRVGPAGALPDPVLRVELMNINNYGNDASPSLLPWKVGETKYTLMQSLPLWGKRELKRDAAAADARQAEARTNASWAELAARIKAAYAEYYRAAGNERLTTEVLGLMTRLEQVAQARYAGGLAAQADAIRAQLEQTAMRSELIMIDSEKRQIRARLNALLARESGAPLADPLELRAVPTLNTADATSLAERARSGNPQIQAELARVALAQKSRDLTQRNRYPDLTVGLSPSQMGSRITTWGVMFEMNIPLQQEARRGQEREAEAMVAASRSRAEALQQQLVGDLAVNLAGLEAARRNETLLKTQLLPQSELGLQSALAAYENGKAEFAMLLEAQRQIRKARQEILKTQVEAQMRLAEIERIVGEEL</sequence>
<dbReference type="Proteomes" id="UP000037660">
    <property type="component" value="Unassembled WGS sequence"/>
</dbReference>
<dbReference type="AlphaFoldDB" id="A0A0K8NUQ9"/>
<name>A0A0K8NUQ9_PISS1</name>
<evidence type="ECO:0000313" key="2">
    <source>
        <dbReference type="EMBL" id="GAP34127.1"/>
    </source>
</evidence>